<dbReference type="EMBL" id="AMKT01000078">
    <property type="protein sequence ID" value="OXG13692.1"/>
    <property type="molecule type" value="Genomic_DNA"/>
</dbReference>
<gene>
    <name evidence="3" type="ORF">C361_05832</name>
</gene>
<dbReference type="Proteomes" id="UP000199727">
    <property type="component" value="Unassembled WGS sequence"/>
</dbReference>
<protein>
    <submittedName>
        <fullName evidence="3">Uncharacterized protein</fullName>
    </submittedName>
</protein>
<keyword evidence="1" id="KW-0175">Coiled coil</keyword>
<dbReference type="OrthoDB" id="10438205at2759"/>
<evidence type="ECO:0000256" key="2">
    <source>
        <dbReference type="SAM" id="MobiDB-lite"/>
    </source>
</evidence>
<evidence type="ECO:0000313" key="4">
    <source>
        <dbReference type="Proteomes" id="UP000199727"/>
    </source>
</evidence>
<feature type="coiled-coil region" evidence="1">
    <location>
        <begin position="67"/>
        <end position="94"/>
    </location>
</feature>
<proteinExistence type="predicted"/>
<evidence type="ECO:0000256" key="1">
    <source>
        <dbReference type="SAM" id="Coils"/>
    </source>
</evidence>
<feature type="region of interest" description="Disordered" evidence="2">
    <location>
        <begin position="1"/>
        <end position="36"/>
    </location>
</feature>
<evidence type="ECO:0000313" key="3">
    <source>
        <dbReference type="EMBL" id="OXG13692.1"/>
    </source>
</evidence>
<reference evidence="3 4" key="1">
    <citation type="submission" date="2017-06" db="EMBL/GenBank/DDBJ databases">
        <title>Global population genomics of the pathogenic fungus Cryptococcus neoformans var. grubii.</title>
        <authorList>
            <person name="Cuomo C."/>
            <person name="Litvintseva A."/>
            <person name="Chen Y."/>
            <person name="Young S."/>
            <person name="Zeng Q."/>
            <person name="Chapman S."/>
            <person name="Gujja S."/>
            <person name="Saif S."/>
            <person name="Birren B."/>
        </authorList>
    </citation>
    <scope>NUCLEOTIDE SEQUENCE [LARGE SCALE GENOMIC DNA]</scope>
    <source>
        <strain evidence="3 4">Tu259-1</strain>
    </source>
</reference>
<accession>A0A854QCF8</accession>
<dbReference type="AlphaFoldDB" id="A0A854QCF8"/>
<sequence>MIANEDEGCLKGPGPLQSLTDSSSHGHGGRGLNKKHEFHKEYKELKMTTLSLERERLAGDKARRDWEEQALEEHRRTERRMKEEEMECRQKEVSARKARRFLRLHASPWLLCTSPRTPLPAYTWWQLDVVLNPASAMMHSFAEKYCSCFWNIFKLPWMQLADPGKPIWARRKRQRSSAMTNTMHFEVNMRVVHDSATIGDLVMLLEPMRYATPLSFIRSVDEPLCILDNGGHGTVTPFLNSTNYLSQASAPAFADGASFSFPPVSSH</sequence>
<comment type="caution">
    <text evidence="3">The sequence shown here is derived from an EMBL/GenBank/DDBJ whole genome shotgun (WGS) entry which is preliminary data.</text>
</comment>
<name>A0A854QCF8_CRYNE</name>
<organism evidence="3 4">
    <name type="scientific">Cryptococcus neoformans Tu259-1</name>
    <dbReference type="NCBI Taxonomy" id="1230072"/>
    <lineage>
        <taxon>Eukaryota</taxon>
        <taxon>Fungi</taxon>
        <taxon>Dikarya</taxon>
        <taxon>Basidiomycota</taxon>
        <taxon>Agaricomycotina</taxon>
        <taxon>Tremellomycetes</taxon>
        <taxon>Tremellales</taxon>
        <taxon>Cryptococcaceae</taxon>
        <taxon>Cryptococcus</taxon>
        <taxon>Cryptococcus neoformans species complex</taxon>
    </lineage>
</organism>